<accession>B0KIQ3</accession>
<gene>
    <name evidence="3" type="ordered locus">PputGB1_3316</name>
</gene>
<dbReference type="InterPro" id="IPR012373">
    <property type="entry name" value="Ferrdict_sens_TM"/>
</dbReference>
<dbReference type="GO" id="GO:0016989">
    <property type="term" value="F:sigma factor antagonist activity"/>
    <property type="evidence" value="ECO:0007669"/>
    <property type="project" value="TreeGrafter"/>
</dbReference>
<dbReference type="InterPro" id="IPR006860">
    <property type="entry name" value="FecR"/>
</dbReference>
<feature type="domain" description="FecR protein" evidence="1">
    <location>
        <begin position="115"/>
        <end position="201"/>
    </location>
</feature>
<sequence>MSVHLDAEQRASLRQAAHWFSQLNSGDVQASDYSAWQLWLNATPVNSWAWQQAERLQTRMAASENPASARVLALAAHGRHASRRRVVKAGLVLLGGGALSLGGYREVKQSAWLADVRTGVGEQRSLLLNNGTAVVLNTASAADVGDLREAPWLRLRQGELMVTVPARQTCKVVTRNGTIEAGESRFAVRLFEDSSSLEVFAQQAQVKLASGQTLQLASGQRCQFNEQGFSSVEAVALAADAWGQGLLIANDQRLDTFIANLSRYRPGWLRCAQSVAGLRISGTYKLSDTDQILRALATSLPVQVQARTRYWVTVTAV</sequence>
<feature type="domain" description="FecR N-terminal" evidence="2">
    <location>
        <begin position="14"/>
        <end position="56"/>
    </location>
</feature>
<dbReference type="InterPro" id="IPR032623">
    <property type="entry name" value="FecR_N"/>
</dbReference>
<name>B0KIQ3_PSEPG</name>
<evidence type="ECO:0000313" key="3">
    <source>
        <dbReference type="EMBL" id="ABY99208.1"/>
    </source>
</evidence>
<dbReference type="Gene3D" id="2.60.120.1440">
    <property type="match status" value="1"/>
</dbReference>
<dbReference type="EMBL" id="CP000926">
    <property type="protein sequence ID" value="ABY99208.1"/>
    <property type="molecule type" value="Genomic_DNA"/>
</dbReference>
<proteinExistence type="predicted"/>
<dbReference type="PANTHER" id="PTHR30273">
    <property type="entry name" value="PERIPLASMIC SIGNAL SENSOR AND SIGMA FACTOR ACTIVATOR FECR-RELATED"/>
    <property type="match status" value="1"/>
</dbReference>
<reference evidence="3 4" key="1">
    <citation type="submission" date="2008-01" db="EMBL/GenBank/DDBJ databases">
        <title>Complete sequence of Pseudomonas putida GB-1.</title>
        <authorList>
            <consortium name="US DOE Joint Genome Institute"/>
            <person name="Copeland A."/>
            <person name="Lucas S."/>
            <person name="Lapidus A."/>
            <person name="Barry K."/>
            <person name="Glavina del Rio T."/>
            <person name="Dalin E."/>
            <person name="Tice H."/>
            <person name="Pitluck S."/>
            <person name="Bruce D."/>
            <person name="Goodwin L."/>
            <person name="Chertkov O."/>
            <person name="Brettin T."/>
            <person name="Detter J.C."/>
            <person name="Han C."/>
            <person name="Kuske C.R."/>
            <person name="Schmutz J."/>
            <person name="Larimer F."/>
            <person name="Land M."/>
            <person name="Hauser L."/>
            <person name="Kyrpides N."/>
            <person name="Kim E."/>
            <person name="McCarthy J.K."/>
            <person name="Richardson P."/>
        </authorList>
    </citation>
    <scope>NUCLEOTIDE SEQUENCE [LARGE SCALE GENOMIC DNA]</scope>
    <source>
        <strain evidence="3 4">GB-1</strain>
    </source>
</reference>
<evidence type="ECO:0000313" key="4">
    <source>
        <dbReference type="Proteomes" id="UP000002157"/>
    </source>
</evidence>
<dbReference type="Pfam" id="PF16220">
    <property type="entry name" value="DUF4880"/>
    <property type="match status" value="1"/>
</dbReference>
<dbReference type="Pfam" id="PF04773">
    <property type="entry name" value="FecR"/>
    <property type="match status" value="1"/>
</dbReference>
<dbReference type="HOGENOM" id="CLU_050192_0_0_6"/>
<dbReference type="AlphaFoldDB" id="B0KIQ3"/>
<evidence type="ECO:0000259" key="1">
    <source>
        <dbReference type="Pfam" id="PF04773"/>
    </source>
</evidence>
<organism evidence="3 4">
    <name type="scientific">Pseudomonas putida (strain GB-1)</name>
    <dbReference type="NCBI Taxonomy" id="76869"/>
    <lineage>
        <taxon>Bacteria</taxon>
        <taxon>Pseudomonadati</taxon>
        <taxon>Pseudomonadota</taxon>
        <taxon>Gammaproteobacteria</taxon>
        <taxon>Pseudomonadales</taxon>
        <taxon>Pseudomonadaceae</taxon>
        <taxon>Pseudomonas</taxon>
    </lineage>
</organism>
<dbReference type="PANTHER" id="PTHR30273:SF2">
    <property type="entry name" value="PROTEIN FECR"/>
    <property type="match status" value="1"/>
</dbReference>
<dbReference type="PIRSF" id="PIRSF018266">
    <property type="entry name" value="FecR"/>
    <property type="match status" value="1"/>
</dbReference>
<protein>
    <submittedName>
        <fullName evidence="3">Anti-FecI sigma factor, FecR</fullName>
    </submittedName>
</protein>
<evidence type="ECO:0000259" key="2">
    <source>
        <dbReference type="Pfam" id="PF16220"/>
    </source>
</evidence>
<dbReference type="eggNOG" id="COG3712">
    <property type="taxonomic scope" value="Bacteria"/>
</dbReference>
<dbReference type="KEGG" id="ppg:PputGB1_3316"/>
<dbReference type="Proteomes" id="UP000002157">
    <property type="component" value="Chromosome"/>
</dbReference>
<dbReference type="RefSeq" id="WP_012272937.1">
    <property type="nucleotide sequence ID" value="NC_010322.1"/>
</dbReference>